<dbReference type="SMART" id="SM00347">
    <property type="entry name" value="HTH_MARR"/>
    <property type="match status" value="1"/>
</dbReference>
<reference evidence="6" key="1">
    <citation type="journal article" date="2019" name="Int. J. Syst. Evol. Microbiol.">
        <title>The Global Catalogue of Microorganisms (GCM) 10K type strain sequencing project: providing services to taxonomists for standard genome sequencing and annotation.</title>
        <authorList>
            <consortium name="The Broad Institute Genomics Platform"/>
            <consortium name="The Broad Institute Genome Sequencing Center for Infectious Disease"/>
            <person name="Wu L."/>
            <person name="Ma J."/>
        </authorList>
    </citation>
    <scope>NUCLEOTIDE SEQUENCE [LARGE SCALE GENOMIC DNA]</scope>
    <source>
        <strain evidence="6">CCUG 57508</strain>
    </source>
</reference>
<dbReference type="InterPro" id="IPR023187">
    <property type="entry name" value="Tscrpt_reg_MarR-type_CS"/>
</dbReference>
<dbReference type="PROSITE" id="PS50995">
    <property type="entry name" value="HTH_MARR_2"/>
    <property type="match status" value="1"/>
</dbReference>
<dbReference type="SUPFAM" id="SSF46785">
    <property type="entry name" value="Winged helix' DNA-binding domain"/>
    <property type="match status" value="1"/>
</dbReference>
<gene>
    <name evidence="5" type="ORF">ACFQ2V_18440</name>
</gene>
<dbReference type="CDD" id="cd00090">
    <property type="entry name" value="HTH_ARSR"/>
    <property type="match status" value="1"/>
</dbReference>
<dbReference type="InterPro" id="IPR036390">
    <property type="entry name" value="WH_DNA-bd_sf"/>
</dbReference>
<evidence type="ECO:0000313" key="6">
    <source>
        <dbReference type="Proteomes" id="UP001597046"/>
    </source>
</evidence>
<keyword evidence="2" id="KW-0238">DNA-binding</keyword>
<dbReference type="Gene3D" id="1.10.10.10">
    <property type="entry name" value="Winged helix-like DNA-binding domain superfamily/Winged helix DNA-binding domain"/>
    <property type="match status" value="1"/>
</dbReference>
<dbReference type="InterPro" id="IPR036388">
    <property type="entry name" value="WH-like_DNA-bd_sf"/>
</dbReference>
<evidence type="ECO:0000256" key="2">
    <source>
        <dbReference type="ARBA" id="ARBA00023125"/>
    </source>
</evidence>
<comment type="caution">
    <text evidence="5">The sequence shown here is derived from an EMBL/GenBank/DDBJ whole genome shotgun (WGS) entry which is preliminary data.</text>
</comment>
<dbReference type="PROSITE" id="PS01117">
    <property type="entry name" value="HTH_MARR_1"/>
    <property type="match status" value="1"/>
</dbReference>
<dbReference type="Pfam" id="PF12802">
    <property type="entry name" value="MarR_2"/>
    <property type="match status" value="1"/>
</dbReference>
<dbReference type="InterPro" id="IPR011991">
    <property type="entry name" value="ArsR-like_HTH"/>
</dbReference>
<organism evidence="5 6">
    <name type="scientific">Terrabacter terrigena</name>
    <dbReference type="NCBI Taxonomy" id="574718"/>
    <lineage>
        <taxon>Bacteria</taxon>
        <taxon>Bacillati</taxon>
        <taxon>Actinomycetota</taxon>
        <taxon>Actinomycetes</taxon>
        <taxon>Micrococcales</taxon>
        <taxon>Intrasporangiaceae</taxon>
        <taxon>Terrabacter</taxon>
    </lineage>
</organism>
<proteinExistence type="predicted"/>
<dbReference type="PANTHER" id="PTHR33164">
    <property type="entry name" value="TRANSCRIPTIONAL REGULATOR, MARR FAMILY"/>
    <property type="match status" value="1"/>
</dbReference>
<evidence type="ECO:0000256" key="3">
    <source>
        <dbReference type="ARBA" id="ARBA00023163"/>
    </source>
</evidence>
<evidence type="ECO:0000313" key="5">
    <source>
        <dbReference type="EMBL" id="MFD1056296.1"/>
    </source>
</evidence>
<dbReference type="EMBL" id="JBHTKH010000017">
    <property type="protein sequence ID" value="MFD1056296.1"/>
    <property type="molecule type" value="Genomic_DNA"/>
</dbReference>
<dbReference type="Proteomes" id="UP001597046">
    <property type="component" value="Unassembled WGS sequence"/>
</dbReference>
<evidence type="ECO:0000256" key="1">
    <source>
        <dbReference type="ARBA" id="ARBA00023015"/>
    </source>
</evidence>
<dbReference type="InterPro" id="IPR039422">
    <property type="entry name" value="MarR/SlyA-like"/>
</dbReference>
<dbReference type="PRINTS" id="PR00598">
    <property type="entry name" value="HTHMARR"/>
</dbReference>
<name>A0ABW3N0D5_9MICO</name>
<evidence type="ECO:0000259" key="4">
    <source>
        <dbReference type="PROSITE" id="PS50995"/>
    </source>
</evidence>
<keyword evidence="1" id="KW-0805">Transcription regulation</keyword>
<keyword evidence="3" id="KW-0804">Transcription</keyword>
<sequence length="169" mass="18577">MRPAVPRTEDHAQHVVDQWAAVRPELDASPVLVIGRLHRVALALTTELVKVYNAHGLGEGDFDVLATLRRTGEPYELTPSELMDQTMVTSGAVTKRLDRLEGAGLVTRRVCDGDRRSRIVVLTDKGRELIDRAAPEHFANEARLLEPLTDSERATMARLLAKLGAPLGV</sequence>
<keyword evidence="6" id="KW-1185">Reference proteome</keyword>
<accession>A0ABW3N0D5</accession>
<feature type="domain" description="HTH marR-type" evidence="4">
    <location>
        <begin position="30"/>
        <end position="165"/>
    </location>
</feature>
<dbReference type="RefSeq" id="WP_386054355.1">
    <property type="nucleotide sequence ID" value="NZ_JBHTKH010000017.1"/>
</dbReference>
<dbReference type="InterPro" id="IPR000835">
    <property type="entry name" value="HTH_MarR-typ"/>
</dbReference>
<dbReference type="PANTHER" id="PTHR33164:SF104">
    <property type="entry name" value="TRANSCRIPTIONAL REGULATORY PROTEIN"/>
    <property type="match status" value="1"/>
</dbReference>
<protein>
    <submittedName>
        <fullName evidence="5">MarR family winged helix-turn-helix transcriptional regulator</fullName>
    </submittedName>
</protein>